<protein>
    <submittedName>
        <fullName evidence="2">Uncharacterized protein</fullName>
    </submittedName>
</protein>
<dbReference type="AlphaFoldDB" id="A0A432Z1J8"/>
<keyword evidence="1" id="KW-0732">Signal</keyword>
<dbReference type="Proteomes" id="UP000288058">
    <property type="component" value="Unassembled WGS sequence"/>
</dbReference>
<comment type="caution">
    <text evidence="2">The sequence shown here is derived from an EMBL/GenBank/DDBJ whole genome shotgun (WGS) entry which is preliminary data.</text>
</comment>
<feature type="chain" id="PRO_5019359490" evidence="1">
    <location>
        <begin position="20"/>
        <end position="381"/>
    </location>
</feature>
<name>A0A432Z1J8_9GAMM</name>
<sequence>MFRSLLIVLLICLSTNAQALQQTPAERDSSVLSILTAWLSLNNDGPEQPEAKPDVMLRVVRVTEDWMPYASTDGWTAAALIKESDSLKYYEVAIWEEVDAVHLYAFDEDFDPYYGLQPGISDEEKIEYREQYRIMRFEDMPEPYSPARSEFLTEAFAEFTAHIVEQHTDVDHHLMYSGHGGPGGQLFAGQMSSYHAGQFLATWTEQLGKRLGVIDMGGPCNKSAVSDNSNFCQYSQFYVASDLPNGGYQFDDWTSEKYLETQPEHQYHRLLGDNENLVDALEGRIDLKRQAYEYARNNMIQNQVMQANYLFNCDSYLTFQEALDAFAQNQPINQTRDLRYNLEQQNATQLLGLFDAMIIHSADNKDFFEWPEEHNGVQIIE</sequence>
<evidence type="ECO:0000313" key="3">
    <source>
        <dbReference type="Proteomes" id="UP000288058"/>
    </source>
</evidence>
<dbReference type="EMBL" id="PIQC01000003">
    <property type="protein sequence ID" value="RUO71766.1"/>
    <property type="molecule type" value="Genomic_DNA"/>
</dbReference>
<proteinExistence type="predicted"/>
<accession>A0A432Z1J8</accession>
<organism evidence="2 3">
    <name type="scientific">Idiomarina ramblicola</name>
    <dbReference type="NCBI Taxonomy" id="263724"/>
    <lineage>
        <taxon>Bacteria</taxon>
        <taxon>Pseudomonadati</taxon>
        <taxon>Pseudomonadota</taxon>
        <taxon>Gammaproteobacteria</taxon>
        <taxon>Alteromonadales</taxon>
        <taxon>Idiomarinaceae</taxon>
        <taxon>Idiomarina</taxon>
    </lineage>
</organism>
<keyword evidence="3" id="KW-1185">Reference proteome</keyword>
<evidence type="ECO:0000313" key="2">
    <source>
        <dbReference type="EMBL" id="RUO71766.1"/>
    </source>
</evidence>
<dbReference type="RefSeq" id="WP_126780651.1">
    <property type="nucleotide sequence ID" value="NZ_PIQC01000003.1"/>
</dbReference>
<gene>
    <name evidence="2" type="ORF">CWI78_04420</name>
</gene>
<evidence type="ECO:0000256" key="1">
    <source>
        <dbReference type="SAM" id="SignalP"/>
    </source>
</evidence>
<dbReference type="OrthoDB" id="9815730at2"/>
<reference evidence="3" key="1">
    <citation type="journal article" date="2018" name="Front. Microbiol.">
        <title>Genome-Based Analysis Reveals the Taxonomy and Diversity of the Family Idiomarinaceae.</title>
        <authorList>
            <person name="Liu Y."/>
            <person name="Lai Q."/>
            <person name="Shao Z."/>
        </authorList>
    </citation>
    <scope>NUCLEOTIDE SEQUENCE [LARGE SCALE GENOMIC DNA]</scope>
    <source>
        <strain evidence="3">R22</strain>
    </source>
</reference>
<feature type="signal peptide" evidence="1">
    <location>
        <begin position="1"/>
        <end position="19"/>
    </location>
</feature>